<keyword evidence="1" id="KW-0812">Transmembrane</keyword>
<evidence type="ECO:0000313" key="2">
    <source>
        <dbReference type="EMBL" id="PSK95710.1"/>
    </source>
</evidence>
<gene>
    <name evidence="2" type="ORF">CLV63_114143</name>
</gene>
<dbReference type="EMBL" id="PYGA01000014">
    <property type="protein sequence ID" value="PSK95710.1"/>
    <property type="molecule type" value="Genomic_DNA"/>
</dbReference>
<keyword evidence="3" id="KW-1185">Reference proteome</keyword>
<reference evidence="2 3" key="1">
    <citation type="submission" date="2018-03" db="EMBL/GenBank/DDBJ databases">
        <title>Genomic Encyclopedia of Archaeal and Bacterial Type Strains, Phase II (KMG-II): from individual species to whole genera.</title>
        <authorList>
            <person name="Goeker M."/>
        </authorList>
    </citation>
    <scope>NUCLEOTIDE SEQUENCE [LARGE SCALE GENOMIC DNA]</scope>
    <source>
        <strain evidence="2 3">DSM 45312</strain>
    </source>
</reference>
<proteinExistence type="predicted"/>
<keyword evidence="1" id="KW-0472">Membrane</keyword>
<protein>
    <submittedName>
        <fullName evidence="2">Uncharacterized protein</fullName>
    </submittedName>
</protein>
<feature type="transmembrane region" description="Helical" evidence="1">
    <location>
        <begin position="155"/>
        <end position="177"/>
    </location>
</feature>
<name>A0A2P8DES1_9ACTN</name>
<organism evidence="2 3">
    <name type="scientific">Murinocardiopsis flavida</name>
    <dbReference type="NCBI Taxonomy" id="645275"/>
    <lineage>
        <taxon>Bacteria</taxon>
        <taxon>Bacillati</taxon>
        <taxon>Actinomycetota</taxon>
        <taxon>Actinomycetes</taxon>
        <taxon>Streptosporangiales</taxon>
        <taxon>Nocardiopsidaceae</taxon>
        <taxon>Murinocardiopsis</taxon>
    </lineage>
</organism>
<dbReference type="Proteomes" id="UP000240542">
    <property type="component" value="Unassembled WGS sequence"/>
</dbReference>
<feature type="transmembrane region" description="Helical" evidence="1">
    <location>
        <begin position="129"/>
        <end position="148"/>
    </location>
</feature>
<sequence length="216" mass="23721">MPLATGHQGGRLREGPRATAALGGYNVEVPRPVRVWPITRSSPPPRSARSFNGIGTMFKGFTRLDRDRRRFATLWFCVIGLPVLPLDRYYLGAGLHRLPTTMEQARTGISRYEVAGTARLHAGEILRTYLGGWLPPAAVVLGLLALLSRADDLPLWLTIGAVAVVPLASIIGGLMVLDYYGAHWAPLREVHWVQEPRPGQAPADGFGGPDDEYFFR</sequence>
<comment type="caution">
    <text evidence="2">The sequence shown here is derived from an EMBL/GenBank/DDBJ whole genome shotgun (WGS) entry which is preliminary data.</text>
</comment>
<evidence type="ECO:0000313" key="3">
    <source>
        <dbReference type="Proteomes" id="UP000240542"/>
    </source>
</evidence>
<dbReference type="AlphaFoldDB" id="A0A2P8DES1"/>
<evidence type="ECO:0000256" key="1">
    <source>
        <dbReference type="SAM" id="Phobius"/>
    </source>
</evidence>
<keyword evidence="1" id="KW-1133">Transmembrane helix</keyword>
<feature type="transmembrane region" description="Helical" evidence="1">
    <location>
        <begin position="71"/>
        <end position="91"/>
    </location>
</feature>
<accession>A0A2P8DES1</accession>